<sequence length="294" mass="32707">MDNILFIINPVAGGGRTKEIIPLIKETMEKHEKDYQIMLTSRPKEAINIAEDNAHKFKTVVAVGGDGTINEVAKGLINENKGTSLGIIPGGTGNDLSRSLNIPSNPKEALEILVKGNKKNIDVGLINDHYFLNIASVGLDAEVVINTEKVKKKVKGKTAYVIGLFNTLFRFRNKEVILEIDGKTCKKDIMLIAVGNGKYYGGGMKVVPMASVDDGHFHMCLIKNVGKLKILFLFPSIFRGKHTKYKKYVEVHKAKNIKIKTEKELYLNLDGEVFPIKNEAFFTIVDYKLNIICD</sequence>
<gene>
    <name evidence="14" type="ORF">KQI42_08230</name>
</gene>
<protein>
    <submittedName>
        <fullName evidence="14">Diacylglycerol kinase family lipid kinase</fullName>
    </submittedName>
</protein>
<keyword evidence="6" id="KW-0547">Nucleotide-binding</keyword>
<dbReference type="Pfam" id="PF00781">
    <property type="entry name" value="DAGK_cat"/>
    <property type="match status" value="1"/>
</dbReference>
<dbReference type="Proteomes" id="UP000749471">
    <property type="component" value="Unassembled WGS sequence"/>
</dbReference>
<dbReference type="InterPro" id="IPR050187">
    <property type="entry name" value="Lipid_Phosphate_FormReg"/>
</dbReference>
<reference evidence="14 15" key="1">
    <citation type="submission" date="2021-06" db="EMBL/GenBank/DDBJ databases">
        <authorList>
            <person name="Sun Q."/>
            <person name="Li D."/>
        </authorList>
    </citation>
    <scope>NUCLEOTIDE SEQUENCE [LARGE SCALE GENOMIC DNA]</scope>
    <source>
        <strain evidence="14 15">MSJ-40</strain>
    </source>
</reference>
<evidence type="ECO:0000256" key="11">
    <source>
        <dbReference type="ARBA" id="ARBA00023209"/>
    </source>
</evidence>
<comment type="similarity">
    <text evidence="2">Belongs to the diacylglycerol/lipid kinase family.</text>
</comment>
<proteinExistence type="inferred from homology"/>
<comment type="caution">
    <text evidence="14">The sequence shown here is derived from an EMBL/GenBank/DDBJ whole genome shotgun (WGS) entry which is preliminary data.</text>
</comment>
<evidence type="ECO:0000256" key="8">
    <source>
        <dbReference type="ARBA" id="ARBA00022840"/>
    </source>
</evidence>
<keyword evidence="15" id="KW-1185">Reference proteome</keyword>
<keyword evidence="4" id="KW-0808">Transferase</keyword>
<dbReference type="RefSeq" id="WP_216518698.1">
    <property type="nucleotide sequence ID" value="NZ_JAHLPM010000006.1"/>
</dbReference>
<keyword evidence="9" id="KW-0460">Magnesium</keyword>
<evidence type="ECO:0000313" key="14">
    <source>
        <dbReference type="EMBL" id="MBU5437991.1"/>
    </source>
</evidence>
<keyword evidence="12" id="KW-1208">Phospholipid metabolism</keyword>
<dbReference type="NCBIfam" id="TIGR00147">
    <property type="entry name" value="YegS/Rv2252/BmrU family lipid kinase"/>
    <property type="match status" value="1"/>
</dbReference>
<comment type="cofactor">
    <cofactor evidence="1">
        <name>Mg(2+)</name>
        <dbReference type="ChEBI" id="CHEBI:18420"/>
    </cofactor>
</comment>
<evidence type="ECO:0000256" key="3">
    <source>
        <dbReference type="ARBA" id="ARBA00022516"/>
    </source>
</evidence>
<dbReference type="Pfam" id="PF19279">
    <property type="entry name" value="YegS_C"/>
    <property type="match status" value="1"/>
</dbReference>
<dbReference type="PANTHER" id="PTHR12358">
    <property type="entry name" value="SPHINGOSINE KINASE"/>
    <property type="match status" value="1"/>
</dbReference>
<evidence type="ECO:0000256" key="2">
    <source>
        <dbReference type="ARBA" id="ARBA00005983"/>
    </source>
</evidence>
<evidence type="ECO:0000259" key="13">
    <source>
        <dbReference type="PROSITE" id="PS50146"/>
    </source>
</evidence>
<dbReference type="InterPro" id="IPR001206">
    <property type="entry name" value="Diacylglycerol_kinase_cat_dom"/>
</dbReference>
<evidence type="ECO:0000256" key="1">
    <source>
        <dbReference type="ARBA" id="ARBA00001946"/>
    </source>
</evidence>
<dbReference type="SMART" id="SM00046">
    <property type="entry name" value="DAGKc"/>
    <property type="match status" value="1"/>
</dbReference>
<evidence type="ECO:0000256" key="12">
    <source>
        <dbReference type="ARBA" id="ARBA00023264"/>
    </source>
</evidence>
<keyword evidence="3" id="KW-0444">Lipid biosynthesis</keyword>
<dbReference type="InterPro" id="IPR005218">
    <property type="entry name" value="Diacylglycerol/lipid_kinase"/>
</dbReference>
<accession>A0ABS6E625</accession>
<name>A0ABS6E625_9FIRM</name>
<evidence type="ECO:0000256" key="4">
    <source>
        <dbReference type="ARBA" id="ARBA00022679"/>
    </source>
</evidence>
<evidence type="ECO:0000313" key="15">
    <source>
        <dbReference type="Proteomes" id="UP000749471"/>
    </source>
</evidence>
<dbReference type="PROSITE" id="PS50146">
    <property type="entry name" value="DAGK"/>
    <property type="match status" value="1"/>
</dbReference>
<evidence type="ECO:0000256" key="5">
    <source>
        <dbReference type="ARBA" id="ARBA00022723"/>
    </source>
</evidence>
<organism evidence="14 15">
    <name type="scientific">Tissierella simiarum</name>
    <dbReference type="NCBI Taxonomy" id="2841534"/>
    <lineage>
        <taxon>Bacteria</taxon>
        <taxon>Bacillati</taxon>
        <taxon>Bacillota</taxon>
        <taxon>Tissierellia</taxon>
        <taxon>Tissierellales</taxon>
        <taxon>Tissierellaceae</taxon>
        <taxon>Tissierella</taxon>
    </lineage>
</organism>
<dbReference type="InterPro" id="IPR045540">
    <property type="entry name" value="YegS/DAGK_C"/>
</dbReference>
<keyword evidence="7 14" id="KW-0418">Kinase</keyword>
<keyword evidence="10" id="KW-0443">Lipid metabolism</keyword>
<feature type="domain" description="DAGKc" evidence="13">
    <location>
        <begin position="1"/>
        <end position="130"/>
    </location>
</feature>
<evidence type="ECO:0000256" key="10">
    <source>
        <dbReference type="ARBA" id="ARBA00023098"/>
    </source>
</evidence>
<keyword evidence="8" id="KW-0067">ATP-binding</keyword>
<dbReference type="EMBL" id="JAHLPM010000006">
    <property type="protein sequence ID" value="MBU5437991.1"/>
    <property type="molecule type" value="Genomic_DNA"/>
</dbReference>
<keyword evidence="11" id="KW-0594">Phospholipid biosynthesis</keyword>
<evidence type="ECO:0000256" key="9">
    <source>
        <dbReference type="ARBA" id="ARBA00022842"/>
    </source>
</evidence>
<dbReference type="GO" id="GO:0016301">
    <property type="term" value="F:kinase activity"/>
    <property type="evidence" value="ECO:0007669"/>
    <property type="project" value="UniProtKB-KW"/>
</dbReference>
<evidence type="ECO:0000256" key="6">
    <source>
        <dbReference type="ARBA" id="ARBA00022741"/>
    </source>
</evidence>
<keyword evidence="5" id="KW-0479">Metal-binding</keyword>
<evidence type="ECO:0000256" key="7">
    <source>
        <dbReference type="ARBA" id="ARBA00022777"/>
    </source>
</evidence>
<dbReference type="PANTHER" id="PTHR12358:SF106">
    <property type="entry name" value="LIPID KINASE YEGS"/>
    <property type="match status" value="1"/>
</dbReference>